<keyword evidence="3" id="KW-1185">Reference proteome</keyword>
<sequence>MSFFKLTRAFRPAATRGFTSAVTAHSKRNSSYYRSLVCVTTLGIAAAYLSLKPNVLHLDAQIPLSGTEAAKDEETIVDPATSIAFPKVMHIPTNTGTPNLTLLGVGVRTVSFLGIKVYSVGFYADLSNPNLKIPADMSPEDKVKHIVKNTSCVIRIVPTRSTGYSHLRDAFVRALQSRLLAAIKEQLITEEVAQTASSPIRKLKGLFPNSSIAKHTPLDVFLSTPLPDKQRVLLFRDLGSVENDWVATELFLHYFEGAGPSPPLKHSVLQNLASYAS</sequence>
<comment type="caution">
    <text evidence="2">The sequence shown here is derived from an EMBL/GenBank/DDBJ whole genome shotgun (WGS) entry which is preliminary data.</text>
</comment>
<evidence type="ECO:0000313" key="3">
    <source>
        <dbReference type="Proteomes" id="UP000807306"/>
    </source>
</evidence>
<reference evidence="2" key="1">
    <citation type="submission" date="2020-11" db="EMBL/GenBank/DDBJ databases">
        <authorList>
            <consortium name="DOE Joint Genome Institute"/>
            <person name="Ahrendt S."/>
            <person name="Riley R."/>
            <person name="Andreopoulos W."/>
            <person name="Labutti K."/>
            <person name="Pangilinan J."/>
            <person name="Ruiz-Duenas F.J."/>
            <person name="Barrasa J.M."/>
            <person name="Sanchez-Garcia M."/>
            <person name="Camarero S."/>
            <person name="Miyauchi S."/>
            <person name="Serrano A."/>
            <person name="Linde D."/>
            <person name="Babiker R."/>
            <person name="Drula E."/>
            <person name="Ayuso-Fernandez I."/>
            <person name="Pacheco R."/>
            <person name="Padilla G."/>
            <person name="Ferreira P."/>
            <person name="Barriuso J."/>
            <person name="Kellner H."/>
            <person name="Castanera R."/>
            <person name="Alfaro M."/>
            <person name="Ramirez L."/>
            <person name="Pisabarro A.G."/>
            <person name="Kuo A."/>
            <person name="Tritt A."/>
            <person name="Lipzen A."/>
            <person name="He G."/>
            <person name="Yan M."/>
            <person name="Ng V."/>
            <person name="Cullen D."/>
            <person name="Martin F."/>
            <person name="Rosso M.-N."/>
            <person name="Henrissat B."/>
            <person name="Hibbett D."/>
            <person name="Martinez A.T."/>
            <person name="Grigoriev I.V."/>
        </authorList>
    </citation>
    <scope>NUCLEOTIDE SEQUENCE</scope>
    <source>
        <strain evidence="2">CBS 506.95</strain>
    </source>
</reference>
<gene>
    <name evidence="2" type="ORF">CPB83DRAFT_15832</name>
</gene>
<dbReference type="AlphaFoldDB" id="A0A9P6EV78"/>
<evidence type="ECO:0000313" key="2">
    <source>
        <dbReference type="EMBL" id="KAF9535498.1"/>
    </source>
</evidence>
<feature type="domain" description="Chalcone isomerase" evidence="1">
    <location>
        <begin position="100"/>
        <end position="127"/>
    </location>
</feature>
<dbReference type="PANTHER" id="PTHR47284">
    <property type="entry name" value="FATTY-ACID-BINDING PROTEIN 2"/>
    <property type="match status" value="1"/>
</dbReference>
<dbReference type="InterPro" id="IPR016088">
    <property type="entry name" value="Chalcone_isomerase_3-sand"/>
</dbReference>
<dbReference type="GO" id="GO:0016872">
    <property type="term" value="F:intramolecular lyase activity"/>
    <property type="evidence" value="ECO:0007669"/>
    <property type="project" value="InterPro"/>
</dbReference>
<evidence type="ECO:0000259" key="1">
    <source>
        <dbReference type="Pfam" id="PF16035"/>
    </source>
</evidence>
<dbReference type="PANTHER" id="PTHR47284:SF3">
    <property type="entry name" value="FATTY-ACID-BINDING PROTEIN 2"/>
    <property type="match status" value="1"/>
</dbReference>
<name>A0A9P6EV78_9AGAR</name>
<dbReference type="Gene3D" id="3.50.70.10">
    <property type="match status" value="1"/>
</dbReference>
<dbReference type="OrthoDB" id="18193at2759"/>
<protein>
    <submittedName>
        <fullName evidence="2">Chalcone-flavanone isomerase-domain-containing protein</fullName>
    </submittedName>
</protein>
<feature type="domain" description="Chalcone isomerase" evidence="1">
    <location>
        <begin position="148"/>
        <end position="268"/>
    </location>
</feature>
<organism evidence="2 3">
    <name type="scientific">Crepidotus variabilis</name>
    <dbReference type="NCBI Taxonomy" id="179855"/>
    <lineage>
        <taxon>Eukaryota</taxon>
        <taxon>Fungi</taxon>
        <taxon>Dikarya</taxon>
        <taxon>Basidiomycota</taxon>
        <taxon>Agaricomycotina</taxon>
        <taxon>Agaricomycetes</taxon>
        <taxon>Agaricomycetidae</taxon>
        <taxon>Agaricales</taxon>
        <taxon>Agaricineae</taxon>
        <taxon>Crepidotaceae</taxon>
        <taxon>Crepidotus</taxon>
    </lineage>
</organism>
<dbReference type="Pfam" id="PF16035">
    <property type="entry name" value="Chalcone_2"/>
    <property type="match status" value="2"/>
</dbReference>
<dbReference type="Proteomes" id="UP000807306">
    <property type="component" value="Unassembled WGS sequence"/>
</dbReference>
<dbReference type="InterPro" id="IPR016087">
    <property type="entry name" value="Chalcone_isomerase"/>
</dbReference>
<dbReference type="InterPro" id="IPR036298">
    <property type="entry name" value="Chalcone_isomerase_sf"/>
</dbReference>
<proteinExistence type="predicted"/>
<keyword evidence="2" id="KW-0413">Isomerase</keyword>
<dbReference type="SUPFAM" id="SSF54626">
    <property type="entry name" value="Chalcone isomerase"/>
    <property type="match status" value="1"/>
</dbReference>
<accession>A0A9P6EV78</accession>
<dbReference type="EMBL" id="MU157824">
    <property type="protein sequence ID" value="KAF9535498.1"/>
    <property type="molecule type" value="Genomic_DNA"/>
</dbReference>